<protein>
    <submittedName>
        <fullName evidence="2">Uncharacterized protein</fullName>
    </submittedName>
</protein>
<dbReference type="EMBL" id="JANPWB010000005">
    <property type="protein sequence ID" value="KAJ1184733.1"/>
    <property type="molecule type" value="Genomic_DNA"/>
</dbReference>
<organism evidence="2 3">
    <name type="scientific">Pleurodeles waltl</name>
    <name type="common">Iberian ribbed newt</name>
    <dbReference type="NCBI Taxonomy" id="8319"/>
    <lineage>
        <taxon>Eukaryota</taxon>
        <taxon>Metazoa</taxon>
        <taxon>Chordata</taxon>
        <taxon>Craniata</taxon>
        <taxon>Vertebrata</taxon>
        <taxon>Euteleostomi</taxon>
        <taxon>Amphibia</taxon>
        <taxon>Batrachia</taxon>
        <taxon>Caudata</taxon>
        <taxon>Salamandroidea</taxon>
        <taxon>Salamandridae</taxon>
        <taxon>Pleurodelinae</taxon>
        <taxon>Pleurodeles</taxon>
    </lineage>
</organism>
<name>A0AAV7UAG7_PLEWA</name>
<keyword evidence="3" id="KW-1185">Reference proteome</keyword>
<comment type="caution">
    <text evidence="2">The sequence shown here is derived from an EMBL/GenBank/DDBJ whole genome shotgun (WGS) entry which is preliminary data.</text>
</comment>
<feature type="region of interest" description="Disordered" evidence="1">
    <location>
        <begin position="1"/>
        <end position="66"/>
    </location>
</feature>
<evidence type="ECO:0000256" key="1">
    <source>
        <dbReference type="SAM" id="MobiDB-lite"/>
    </source>
</evidence>
<reference evidence="2" key="1">
    <citation type="journal article" date="2022" name="bioRxiv">
        <title>Sequencing and chromosome-scale assembly of the giantPleurodeles waltlgenome.</title>
        <authorList>
            <person name="Brown T."/>
            <person name="Elewa A."/>
            <person name="Iarovenko S."/>
            <person name="Subramanian E."/>
            <person name="Araus A.J."/>
            <person name="Petzold A."/>
            <person name="Susuki M."/>
            <person name="Suzuki K.-i.T."/>
            <person name="Hayashi T."/>
            <person name="Toyoda A."/>
            <person name="Oliveira C."/>
            <person name="Osipova E."/>
            <person name="Leigh N.D."/>
            <person name="Simon A."/>
            <person name="Yun M.H."/>
        </authorList>
    </citation>
    <scope>NUCLEOTIDE SEQUENCE</scope>
    <source>
        <strain evidence="2">20211129_DDA</strain>
        <tissue evidence="2">Liver</tissue>
    </source>
</reference>
<dbReference type="AlphaFoldDB" id="A0AAV7UAG7"/>
<proteinExistence type="predicted"/>
<sequence>MWLIAPPGVNGRRSPSVTRGIAGRAQGASPLPFSAGAHLRQGSWSQEPGPRPRPAPRSTAGPPRDQRARIWGIRLFYALLRAEIESIKGKKSGVTMKKRQVSYTIAVLYLEQ</sequence>
<dbReference type="Proteomes" id="UP001066276">
    <property type="component" value="Chromosome 3_1"/>
</dbReference>
<gene>
    <name evidence="2" type="ORF">NDU88_001536</name>
</gene>
<evidence type="ECO:0000313" key="2">
    <source>
        <dbReference type="EMBL" id="KAJ1184733.1"/>
    </source>
</evidence>
<accession>A0AAV7UAG7</accession>
<evidence type="ECO:0000313" key="3">
    <source>
        <dbReference type="Proteomes" id="UP001066276"/>
    </source>
</evidence>